<evidence type="ECO:0000313" key="10">
    <source>
        <dbReference type="Proteomes" id="UP000470384"/>
    </source>
</evidence>
<dbReference type="CDD" id="cd07324">
    <property type="entry name" value="M48C_Oma1-like"/>
    <property type="match status" value="1"/>
</dbReference>
<feature type="region of interest" description="Disordered" evidence="7">
    <location>
        <begin position="440"/>
        <end position="469"/>
    </location>
</feature>
<dbReference type="GO" id="GO:0051603">
    <property type="term" value="P:proteolysis involved in protein catabolic process"/>
    <property type="evidence" value="ECO:0007669"/>
    <property type="project" value="TreeGrafter"/>
</dbReference>
<reference evidence="9 10" key="1">
    <citation type="journal article" date="2016" name="Int. J. Syst. Evol. Microbiol.">
        <title>Pyruvatibacter mobilis gen. nov., sp. nov., a marine bacterium from the culture broth of Picochlorum sp. 122.</title>
        <authorList>
            <person name="Wang G."/>
            <person name="Tang M."/>
            <person name="Wu H."/>
            <person name="Dai S."/>
            <person name="Li T."/>
            <person name="Chen C."/>
            <person name="He H."/>
            <person name="Fan J."/>
            <person name="Xiang W."/>
            <person name="Li X."/>
        </authorList>
    </citation>
    <scope>NUCLEOTIDE SEQUENCE [LARGE SCALE GENOMIC DNA]</scope>
    <source>
        <strain evidence="9 10">GYP-11</strain>
    </source>
</reference>
<dbReference type="SUPFAM" id="SSF48452">
    <property type="entry name" value="TPR-like"/>
    <property type="match status" value="1"/>
</dbReference>
<proteinExistence type="predicted"/>
<keyword evidence="10" id="KW-1185">Reference proteome</keyword>
<dbReference type="GO" id="GO:0004222">
    <property type="term" value="F:metalloendopeptidase activity"/>
    <property type="evidence" value="ECO:0007669"/>
    <property type="project" value="InterPro"/>
</dbReference>
<dbReference type="InterPro" id="IPR011990">
    <property type="entry name" value="TPR-like_helical_dom_sf"/>
</dbReference>
<feature type="domain" description="Peptidase M48" evidence="8">
    <location>
        <begin position="64"/>
        <end position="249"/>
    </location>
</feature>
<evidence type="ECO:0000256" key="7">
    <source>
        <dbReference type="SAM" id="MobiDB-lite"/>
    </source>
</evidence>
<name>A0A845QBM3_9HYPH</name>
<comment type="caution">
    <text evidence="9">The sequence shown here is derived from an EMBL/GenBank/DDBJ whole genome shotgun (WGS) entry which is preliminary data.</text>
</comment>
<feature type="compositionally biased region" description="Polar residues" evidence="7">
    <location>
        <begin position="1"/>
        <end position="13"/>
    </location>
</feature>
<evidence type="ECO:0000256" key="4">
    <source>
        <dbReference type="ARBA" id="ARBA00022801"/>
    </source>
</evidence>
<dbReference type="GeneID" id="300654974"/>
<evidence type="ECO:0000256" key="5">
    <source>
        <dbReference type="ARBA" id="ARBA00022833"/>
    </source>
</evidence>
<dbReference type="Gene3D" id="3.30.2010.10">
    <property type="entry name" value="Metalloproteases ('zincins'), catalytic domain"/>
    <property type="match status" value="1"/>
</dbReference>
<evidence type="ECO:0000313" key="9">
    <source>
        <dbReference type="EMBL" id="NBG95560.1"/>
    </source>
</evidence>
<feature type="region of interest" description="Disordered" evidence="7">
    <location>
        <begin position="1"/>
        <end position="24"/>
    </location>
</feature>
<dbReference type="GO" id="GO:0016020">
    <property type="term" value="C:membrane"/>
    <property type="evidence" value="ECO:0007669"/>
    <property type="project" value="TreeGrafter"/>
</dbReference>
<evidence type="ECO:0000256" key="1">
    <source>
        <dbReference type="ARBA" id="ARBA00001947"/>
    </source>
</evidence>
<evidence type="ECO:0000256" key="2">
    <source>
        <dbReference type="ARBA" id="ARBA00022670"/>
    </source>
</evidence>
<dbReference type="PANTHER" id="PTHR22726">
    <property type="entry name" value="METALLOENDOPEPTIDASE OMA1"/>
    <property type="match status" value="1"/>
</dbReference>
<accession>A0A845QBM3</accession>
<dbReference type="Pfam" id="PF01435">
    <property type="entry name" value="Peptidase_M48"/>
    <property type="match status" value="1"/>
</dbReference>
<evidence type="ECO:0000256" key="3">
    <source>
        <dbReference type="ARBA" id="ARBA00022723"/>
    </source>
</evidence>
<comment type="cofactor">
    <cofactor evidence="1">
        <name>Zn(2+)</name>
        <dbReference type="ChEBI" id="CHEBI:29105"/>
    </cofactor>
</comment>
<sequence length="469" mass="51101">MQQTMHHSATTSTAPVPARRRGSRGVRPMRLARMMIAVLLAVVLPVQQALAISLIRDAETETFLRDISEPVFVAAGLNPQAVNTYIVNASSINAFVTGGQNVFMHTGTIQQAETPNEIIGVMAHETGHITGGHLSRSQEAVATATAPAIIGYLLGIGALFAGAGDAGLALITGGQTLAQRTFLSYSRTQEASADQAALDFLERTGQSGQGLVSFFDKLADQEALSERSQDPYVRTHPLSRERIAALENRVSLSPFKDAQDPKEWQERLELVKAKLHGFIDRPAVTFRRYPETDTSKPARYARAIAYYKIPNTDRAVQEMNALIADYPDNAYFHEFKGQILFESGRAAEAADAYAAAERLLPNQPLILVGLGQALLGTGEKAKVSEARATLERATQIERDYPTAFRLLAQAYADEGNTAMAALSTSEQYAAGGRLPEAKQWAERAKRELPQGSPAWQRADDISRIEKPRL</sequence>
<dbReference type="PANTHER" id="PTHR22726:SF1">
    <property type="entry name" value="METALLOENDOPEPTIDASE OMA1, MITOCHONDRIAL"/>
    <property type="match status" value="1"/>
</dbReference>
<keyword evidence="3" id="KW-0479">Metal-binding</keyword>
<dbReference type="EMBL" id="WXYQ01000005">
    <property type="protein sequence ID" value="NBG95560.1"/>
    <property type="molecule type" value="Genomic_DNA"/>
</dbReference>
<keyword evidence="5" id="KW-0862">Zinc</keyword>
<dbReference type="RefSeq" id="WP_160587507.1">
    <property type="nucleotide sequence ID" value="NZ_BMHN01000001.1"/>
</dbReference>
<evidence type="ECO:0000259" key="8">
    <source>
        <dbReference type="Pfam" id="PF01435"/>
    </source>
</evidence>
<evidence type="ECO:0000256" key="6">
    <source>
        <dbReference type="ARBA" id="ARBA00023049"/>
    </source>
</evidence>
<keyword evidence="2 9" id="KW-0645">Protease</keyword>
<dbReference type="Proteomes" id="UP000470384">
    <property type="component" value="Unassembled WGS sequence"/>
</dbReference>
<dbReference type="Pfam" id="PF13432">
    <property type="entry name" value="TPR_16"/>
    <property type="match status" value="1"/>
</dbReference>
<dbReference type="InterPro" id="IPR051156">
    <property type="entry name" value="Mito/Outer_Membr_Metalloprot"/>
</dbReference>
<dbReference type="GO" id="GO:0046872">
    <property type="term" value="F:metal ion binding"/>
    <property type="evidence" value="ECO:0007669"/>
    <property type="project" value="UniProtKB-KW"/>
</dbReference>
<feature type="compositionally biased region" description="Basic and acidic residues" evidence="7">
    <location>
        <begin position="457"/>
        <end position="469"/>
    </location>
</feature>
<dbReference type="AlphaFoldDB" id="A0A845QBM3"/>
<gene>
    <name evidence="9" type="ORF">GTQ45_07415</name>
</gene>
<keyword evidence="6 9" id="KW-0482">Metalloprotease</keyword>
<dbReference type="OrthoDB" id="9814887at2"/>
<organism evidence="9 10">
    <name type="scientific">Pyruvatibacter mobilis</name>
    <dbReference type="NCBI Taxonomy" id="1712261"/>
    <lineage>
        <taxon>Bacteria</taxon>
        <taxon>Pseudomonadati</taxon>
        <taxon>Pseudomonadota</taxon>
        <taxon>Alphaproteobacteria</taxon>
        <taxon>Hyphomicrobiales</taxon>
        <taxon>Parvibaculaceae</taxon>
        <taxon>Pyruvatibacter</taxon>
    </lineage>
</organism>
<keyword evidence="4" id="KW-0378">Hydrolase</keyword>
<protein>
    <submittedName>
        <fullName evidence="9">M48 family metalloprotease</fullName>
    </submittedName>
</protein>
<dbReference type="Gene3D" id="1.25.40.10">
    <property type="entry name" value="Tetratricopeptide repeat domain"/>
    <property type="match status" value="1"/>
</dbReference>
<dbReference type="InterPro" id="IPR001915">
    <property type="entry name" value="Peptidase_M48"/>
</dbReference>